<evidence type="ECO:0000256" key="3">
    <source>
        <dbReference type="ARBA" id="ARBA00023110"/>
    </source>
</evidence>
<keyword evidence="10" id="KW-1185">Reference proteome</keyword>
<gene>
    <name evidence="9" type="ORF">prwr041_09740</name>
</gene>
<comment type="similarity">
    <text evidence="2 6">Belongs to the FKBP-type PPIase family.</text>
</comment>
<dbReference type="PANTHER" id="PTHR43811">
    <property type="entry name" value="FKBP-TYPE PEPTIDYL-PROLYL CIS-TRANS ISOMERASE FKPA"/>
    <property type="match status" value="1"/>
</dbReference>
<evidence type="ECO:0000259" key="8">
    <source>
        <dbReference type="PROSITE" id="PS50059"/>
    </source>
</evidence>
<dbReference type="Pfam" id="PF00254">
    <property type="entry name" value="FKBP_C"/>
    <property type="match status" value="1"/>
</dbReference>
<comment type="catalytic activity">
    <reaction evidence="1 5 6">
        <text>[protein]-peptidylproline (omega=180) = [protein]-peptidylproline (omega=0)</text>
        <dbReference type="Rhea" id="RHEA:16237"/>
        <dbReference type="Rhea" id="RHEA-COMP:10747"/>
        <dbReference type="Rhea" id="RHEA-COMP:10748"/>
        <dbReference type="ChEBI" id="CHEBI:83833"/>
        <dbReference type="ChEBI" id="CHEBI:83834"/>
        <dbReference type="EC" id="5.2.1.8"/>
    </reaction>
</comment>
<evidence type="ECO:0000256" key="7">
    <source>
        <dbReference type="SAM" id="SignalP"/>
    </source>
</evidence>
<organism evidence="9 10">
    <name type="scientific">Prevotella herbatica</name>
    <dbReference type="NCBI Taxonomy" id="2801997"/>
    <lineage>
        <taxon>Bacteria</taxon>
        <taxon>Pseudomonadati</taxon>
        <taxon>Bacteroidota</taxon>
        <taxon>Bacteroidia</taxon>
        <taxon>Bacteroidales</taxon>
        <taxon>Prevotellaceae</taxon>
        <taxon>Prevotella</taxon>
    </lineage>
</organism>
<feature type="chain" id="PRO_5046804602" description="Peptidyl-prolyl cis-trans isomerase" evidence="7">
    <location>
        <begin position="23"/>
        <end position="299"/>
    </location>
</feature>
<evidence type="ECO:0000313" key="10">
    <source>
        <dbReference type="Proteomes" id="UP001319045"/>
    </source>
</evidence>
<sequence length="299" mass="32912">MKKKYIIALVIMTSATFSLVQAKDKKDKKTKPVTVEQDAPIKLVSPSDSISFAAGMAATDGLIPYLKQQLGVDTANMAEFVKGFKEAQLRVKDPAFKAYAAGMQIAGMVNDRIMPNMKTDFVGSNDSINSVTFNEGFIAALKNDTTLFTQKAASKMFSDKRTAIRDSKNAVYKKENEDWLKTNANKEGMKTTASGLQYKVLIAGKGATPKATDKVTVKYEGRMIDGTVFDSSYKRNPQTTSFHCNEVIKGWTEALTMMPVGSKWEICIPQDLAYGSRQAGQIKPYSTLVFTVELISIDK</sequence>
<dbReference type="PANTHER" id="PTHR43811:SF19">
    <property type="entry name" value="39 KDA FK506-BINDING NUCLEAR PROTEIN"/>
    <property type="match status" value="1"/>
</dbReference>
<proteinExistence type="inferred from homology"/>
<dbReference type="Proteomes" id="UP001319045">
    <property type="component" value="Chromosome"/>
</dbReference>
<evidence type="ECO:0000256" key="1">
    <source>
        <dbReference type="ARBA" id="ARBA00000971"/>
    </source>
</evidence>
<dbReference type="EMBL" id="AP024484">
    <property type="protein sequence ID" value="BCS85081.1"/>
    <property type="molecule type" value="Genomic_DNA"/>
</dbReference>
<evidence type="ECO:0000256" key="6">
    <source>
        <dbReference type="RuleBase" id="RU003915"/>
    </source>
</evidence>
<reference evidence="9 10" key="1">
    <citation type="journal article" date="2022" name="Int. J. Syst. Evol. Microbiol.">
        <title>Prevotella herbatica sp. nov., a plant polysaccharide-decomposing anaerobic bacterium isolated from a methanogenic reactor.</title>
        <authorList>
            <person name="Uek A."/>
            <person name="Tonouchi A."/>
            <person name="Kaku N."/>
            <person name="Ueki K."/>
        </authorList>
    </citation>
    <scope>NUCLEOTIDE SEQUENCE [LARGE SCALE GENOMIC DNA]</scope>
    <source>
        <strain evidence="9 10">WR041</strain>
    </source>
</reference>
<feature type="domain" description="PPIase FKBP-type" evidence="8">
    <location>
        <begin position="212"/>
        <end position="298"/>
    </location>
</feature>
<dbReference type="RefSeq" id="WP_207155242.1">
    <property type="nucleotide sequence ID" value="NZ_AP024484.1"/>
</dbReference>
<dbReference type="PROSITE" id="PS50059">
    <property type="entry name" value="FKBP_PPIASE"/>
    <property type="match status" value="1"/>
</dbReference>
<keyword evidence="4 5" id="KW-0413">Isomerase</keyword>
<dbReference type="EC" id="5.2.1.8" evidence="6"/>
<accession>A0ABM7NX28</accession>
<dbReference type="GO" id="GO:0016853">
    <property type="term" value="F:isomerase activity"/>
    <property type="evidence" value="ECO:0007669"/>
    <property type="project" value="UniProtKB-KW"/>
</dbReference>
<keyword evidence="7" id="KW-0732">Signal</keyword>
<dbReference type="InterPro" id="IPR036944">
    <property type="entry name" value="PPIase_FKBP_N_sf"/>
</dbReference>
<dbReference type="Pfam" id="PF01346">
    <property type="entry name" value="FKBP_N"/>
    <property type="match status" value="1"/>
</dbReference>
<dbReference type="Gene3D" id="3.10.50.40">
    <property type="match status" value="1"/>
</dbReference>
<name>A0ABM7NX28_9BACT</name>
<dbReference type="InterPro" id="IPR001179">
    <property type="entry name" value="PPIase_FKBP_dom"/>
</dbReference>
<dbReference type="SUPFAM" id="SSF54534">
    <property type="entry name" value="FKBP-like"/>
    <property type="match status" value="1"/>
</dbReference>
<evidence type="ECO:0000256" key="2">
    <source>
        <dbReference type="ARBA" id="ARBA00006577"/>
    </source>
</evidence>
<protein>
    <recommendedName>
        <fullName evidence="6">Peptidyl-prolyl cis-trans isomerase</fullName>
        <ecNumber evidence="6">5.2.1.8</ecNumber>
    </recommendedName>
</protein>
<evidence type="ECO:0000256" key="5">
    <source>
        <dbReference type="PROSITE-ProRule" id="PRU00277"/>
    </source>
</evidence>
<dbReference type="Gene3D" id="1.10.287.460">
    <property type="entry name" value="Peptidyl-prolyl cis-trans isomerase, FKBP-type, N-terminal domain"/>
    <property type="match status" value="1"/>
</dbReference>
<evidence type="ECO:0000313" key="9">
    <source>
        <dbReference type="EMBL" id="BCS85081.1"/>
    </source>
</evidence>
<feature type="signal peptide" evidence="7">
    <location>
        <begin position="1"/>
        <end position="22"/>
    </location>
</feature>
<dbReference type="InterPro" id="IPR000774">
    <property type="entry name" value="PPIase_FKBP_N"/>
</dbReference>
<keyword evidence="3 5" id="KW-0697">Rotamase</keyword>
<evidence type="ECO:0000256" key="4">
    <source>
        <dbReference type="ARBA" id="ARBA00023235"/>
    </source>
</evidence>
<dbReference type="InterPro" id="IPR046357">
    <property type="entry name" value="PPIase_dom_sf"/>
</dbReference>